<dbReference type="CDD" id="cd00167">
    <property type="entry name" value="SANT"/>
    <property type="match status" value="1"/>
</dbReference>
<sequence length="287" mass="32185">MMMMSAHDGDAPRQHHDQVQSLSSIRRRFRKLMTHDQARRAGRLWDSAPSPPDLLHPQGLDDPDRYDNNHEYYYPAAVMAPHGGPNPSSATPRAPPSPSSPPSSKAPAYEPEGFASFFWTPEEDRQLLELRERCKLDWEEIAERLLGRRSASACCSRYNRTLFNKHLEKMASKSSRHERGQQLPVVVEEDEETKDIRRGVSASLPETSPYSALPPTPMVSPSSASSLPDWHETSHGYYRLSNLRLDVNGGDHGLYRLRSAPEPLEPGVADTCSDVLTKARFCLSVGL</sequence>
<keyword evidence="5" id="KW-1185">Reference proteome</keyword>
<feature type="region of interest" description="Disordered" evidence="1">
    <location>
        <begin position="37"/>
        <end position="108"/>
    </location>
</feature>
<evidence type="ECO:0000313" key="5">
    <source>
        <dbReference type="Proteomes" id="UP001446871"/>
    </source>
</evidence>
<evidence type="ECO:0008006" key="6">
    <source>
        <dbReference type="Google" id="ProtNLM"/>
    </source>
</evidence>
<feature type="region of interest" description="Disordered" evidence="1">
    <location>
        <begin position="199"/>
        <end position="227"/>
    </location>
</feature>
<organism evidence="4 5">
    <name type="scientific">Apiospora saccharicola</name>
    <dbReference type="NCBI Taxonomy" id="335842"/>
    <lineage>
        <taxon>Eukaryota</taxon>
        <taxon>Fungi</taxon>
        <taxon>Dikarya</taxon>
        <taxon>Ascomycota</taxon>
        <taxon>Pezizomycotina</taxon>
        <taxon>Sordariomycetes</taxon>
        <taxon>Xylariomycetidae</taxon>
        <taxon>Amphisphaeriales</taxon>
        <taxon>Apiosporaceae</taxon>
        <taxon>Apiospora</taxon>
    </lineage>
</organism>
<evidence type="ECO:0000256" key="1">
    <source>
        <dbReference type="SAM" id="MobiDB-lite"/>
    </source>
</evidence>
<feature type="compositionally biased region" description="Basic and acidic residues" evidence="1">
    <location>
        <begin position="7"/>
        <end position="18"/>
    </location>
</feature>
<dbReference type="SMART" id="SM00717">
    <property type="entry name" value="SANT"/>
    <property type="match status" value="1"/>
</dbReference>
<feature type="domain" description="Myb-like" evidence="2">
    <location>
        <begin position="119"/>
        <end position="162"/>
    </location>
</feature>
<feature type="domain" description="HTH myb-type" evidence="3">
    <location>
        <begin position="119"/>
        <end position="166"/>
    </location>
</feature>
<proteinExistence type="predicted"/>
<dbReference type="PROSITE" id="PS51294">
    <property type="entry name" value="HTH_MYB"/>
    <property type="match status" value="1"/>
</dbReference>
<accession>A0ABR1WJT3</accession>
<dbReference type="EMBL" id="JAQQWM010000001">
    <property type="protein sequence ID" value="KAK8083759.1"/>
    <property type="molecule type" value="Genomic_DNA"/>
</dbReference>
<comment type="caution">
    <text evidence="4">The sequence shown here is derived from an EMBL/GenBank/DDBJ whole genome shotgun (WGS) entry which is preliminary data.</text>
</comment>
<dbReference type="Proteomes" id="UP001446871">
    <property type="component" value="Unassembled WGS sequence"/>
</dbReference>
<dbReference type="Gene3D" id="1.10.10.60">
    <property type="entry name" value="Homeodomain-like"/>
    <property type="match status" value="1"/>
</dbReference>
<dbReference type="SUPFAM" id="SSF46689">
    <property type="entry name" value="Homeodomain-like"/>
    <property type="match status" value="1"/>
</dbReference>
<protein>
    <recommendedName>
        <fullName evidence="6">Myb-like domain-containing protein</fullName>
    </recommendedName>
</protein>
<evidence type="ECO:0000313" key="4">
    <source>
        <dbReference type="EMBL" id="KAK8083759.1"/>
    </source>
</evidence>
<reference evidence="4 5" key="1">
    <citation type="submission" date="2023-01" db="EMBL/GenBank/DDBJ databases">
        <title>Analysis of 21 Apiospora genomes using comparative genomics revels a genus with tremendous synthesis potential of carbohydrate active enzymes and secondary metabolites.</title>
        <authorList>
            <person name="Sorensen T."/>
        </authorList>
    </citation>
    <scope>NUCLEOTIDE SEQUENCE [LARGE SCALE GENOMIC DNA]</scope>
    <source>
        <strain evidence="4 5">CBS 83171</strain>
    </source>
</reference>
<dbReference type="PROSITE" id="PS50090">
    <property type="entry name" value="MYB_LIKE"/>
    <property type="match status" value="1"/>
</dbReference>
<dbReference type="Pfam" id="PF13921">
    <property type="entry name" value="Myb_DNA-bind_6"/>
    <property type="match status" value="1"/>
</dbReference>
<dbReference type="InterPro" id="IPR001005">
    <property type="entry name" value="SANT/Myb"/>
</dbReference>
<evidence type="ECO:0000259" key="2">
    <source>
        <dbReference type="PROSITE" id="PS50090"/>
    </source>
</evidence>
<feature type="region of interest" description="Disordered" evidence="1">
    <location>
        <begin position="1"/>
        <end position="21"/>
    </location>
</feature>
<dbReference type="InterPro" id="IPR009057">
    <property type="entry name" value="Homeodomain-like_sf"/>
</dbReference>
<evidence type="ECO:0000259" key="3">
    <source>
        <dbReference type="PROSITE" id="PS51294"/>
    </source>
</evidence>
<gene>
    <name evidence="4" type="ORF">PG996_002540</name>
</gene>
<name>A0ABR1WJT3_9PEZI</name>
<dbReference type="InterPro" id="IPR017930">
    <property type="entry name" value="Myb_dom"/>
</dbReference>